<name>A0A2S5BDC2_9BASI</name>
<protein>
    <recommendedName>
        <fullName evidence="3">F-box domain-containing protein</fullName>
    </recommendedName>
</protein>
<accession>A0A2S5BDC2</accession>
<proteinExistence type="predicted"/>
<comment type="caution">
    <text evidence="1">The sequence shown here is derived from an EMBL/GenBank/DDBJ whole genome shotgun (WGS) entry which is preliminary data.</text>
</comment>
<dbReference type="AlphaFoldDB" id="A0A2S5BDC2"/>
<evidence type="ECO:0000313" key="1">
    <source>
        <dbReference type="EMBL" id="POY74775.1"/>
    </source>
</evidence>
<dbReference type="InterPro" id="IPR032675">
    <property type="entry name" value="LRR_dom_sf"/>
</dbReference>
<gene>
    <name evidence="1" type="ORF">BMF94_2048</name>
</gene>
<dbReference type="SUPFAM" id="SSF52047">
    <property type="entry name" value="RNI-like"/>
    <property type="match status" value="1"/>
</dbReference>
<keyword evidence="2" id="KW-1185">Reference proteome</keyword>
<dbReference type="EMBL" id="PJQD01000021">
    <property type="protein sequence ID" value="POY74775.1"/>
    <property type="molecule type" value="Genomic_DNA"/>
</dbReference>
<dbReference type="Proteomes" id="UP000237144">
    <property type="component" value="Unassembled WGS sequence"/>
</dbReference>
<reference evidence="1 2" key="1">
    <citation type="journal article" date="2018" name="Front. Microbiol.">
        <title>Prospects for Fungal Bioremediation of Acidic Radioactive Waste Sites: Characterization and Genome Sequence of Rhodotorula taiwanensis MD1149.</title>
        <authorList>
            <person name="Tkavc R."/>
            <person name="Matrosova V.Y."/>
            <person name="Grichenko O.E."/>
            <person name="Gostincar C."/>
            <person name="Volpe R.P."/>
            <person name="Klimenkova P."/>
            <person name="Gaidamakova E.K."/>
            <person name="Zhou C.E."/>
            <person name="Stewart B.J."/>
            <person name="Lyman M.G."/>
            <person name="Malfatti S.A."/>
            <person name="Rubinfeld B."/>
            <person name="Courtot M."/>
            <person name="Singh J."/>
            <person name="Dalgard C.L."/>
            <person name="Hamilton T."/>
            <person name="Frey K.G."/>
            <person name="Gunde-Cimerman N."/>
            <person name="Dugan L."/>
            <person name="Daly M.J."/>
        </authorList>
    </citation>
    <scope>NUCLEOTIDE SEQUENCE [LARGE SCALE GENOMIC DNA]</scope>
    <source>
        <strain evidence="1 2">MD1149</strain>
    </source>
</reference>
<sequence length="471" mass="52108">MAPVQLGHLPHELKVKIADECHRADLRIAELMEEIQNRGGLAFDANPAHVRYDPYRRNRGGRQHRLDFPKAIAALYATSKDWRAIAAEHCFENLTSSQMTRPIFQLVIAPKYGRFVRNLHMSTSSTPEYCALWMGMFDFLPNLRSLQLDNPSELVQAIRRSAGDESADAATSILARVTTQVANLTLTATQALDAVRVFDMSTSMRSFTFTFLQPNGVSHLWQLVGKFPNLTELDVGMSFTDDRSNQSCFAALAKAVPVSLPPIARLAIQTASILGGFVDFLSLFVNTLRHLTLVFKSSHGGTRSATAALFSAMKPMLQLRRLDLTGDTDGLEKALRLFEPAALPALRRLGVFLIDGAKASAGLLEALERIAMRQVDLERIDVFPLKTTIGTWNSTDFFDEVGSARVRDNLASIESGSSSAGSSAILRMINKTLDYVNRTRDLAALHGDTVSYIRLAELLKPFDLERTLHEA</sequence>
<dbReference type="OrthoDB" id="10278281at2759"/>
<evidence type="ECO:0000313" key="2">
    <source>
        <dbReference type="Proteomes" id="UP000237144"/>
    </source>
</evidence>
<dbReference type="Gene3D" id="3.80.10.10">
    <property type="entry name" value="Ribonuclease Inhibitor"/>
    <property type="match status" value="1"/>
</dbReference>
<evidence type="ECO:0008006" key="3">
    <source>
        <dbReference type="Google" id="ProtNLM"/>
    </source>
</evidence>
<organism evidence="1 2">
    <name type="scientific">Rhodotorula taiwanensis</name>
    <dbReference type="NCBI Taxonomy" id="741276"/>
    <lineage>
        <taxon>Eukaryota</taxon>
        <taxon>Fungi</taxon>
        <taxon>Dikarya</taxon>
        <taxon>Basidiomycota</taxon>
        <taxon>Pucciniomycotina</taxon>
        <taxon>Microbotryomycetes</taxon>
        <taxon>Sporidiobolales</taxon>
        <taxon>Sporidiobolaceae</taxon>
        <taxon>Rhodotorula</taxon>
    </lineage>
</organism>